<organism evidence="4 5">
    <name type="scientific">Mytilus coruscus</name>
    <name type="common">Sea mussel</name>
    <dbReference type="NCBI Taxonomy" id="42192"/>
    <lineage>
        <taxon>Eukaryota</taxon>
        <taxon>Metazoa</taxon>
        <taxon>Spiralia</taxon>
        <taxon>Lophotrochozoa</taxon>
        <taxon>Mollusca</taxon>
        <taxon>Bivalvia</taxon>
        <taxon>Autobranchia</taxon>
        <taxon>Pteriomorphia</taxon>
        <taxon>Mytilida</taxon>
        <taxon>Mytiloidea</taxon>
        <taxon>Mytilidae</taxon>
        <taxon>Mytilinae</taxon>
        <taxon>Mytilus</taxon>
    </lineage>
</organism>
<evidence type="ECO:0000313" key="5">
    <source>
        <dbReference type="Proteomes" id="UP000507470"/>
    </source>
</evidence>
<gene>
    <name evidence="4" type="ORF">MCOR_39248</name>
</gene>
<feature type="domain" description="Core-binding (CB)" evidence="3">
    <location>
        <begin position="245"/>
        <end position="325"/>
    </location>
</feature>
<dbReference type="PANTHER" id="PTHR35617:SF3">
    <property type="entry name" value="CORE-BINDING (CB) DOMAIN-CONTAINING PROTEIN"/>
    <property type="match status" value="1"/>
</dbReference>
<dbReference type="GO" id="GO:0015074">
    <property type="term" value="P:DNA integration"/>
    <property type="evidence" value="ECO:0007669"/>
    <property type="project" value="InterPro"/>
</dbReference>
<dbReference type="InterPro" id="IPR043502">
    <property type="entry name" value="DNA/RNA_pol_sf"/>
</dbReference>
<dbReference type="EMBL" id="CACVKT020007119">
    <property type="protein sequence ID" value="CAC5405573.1"/>
    <property type="molecule type" value="Genomic_DNA"/>
</dbReference>
<dbReference type="AlphaFoldDB" id="A0A6J8DA55"/>
<dbReference type="PANTHER" id="PTHR35617">
    <property type="entry name" value="PHAGE_INTEGRASE DOMAIN-CONTAINING PROTEIN"/>
    <property type="match status" value="1"/>
</dbReference>
<name>A0A6J8DA55_MYTCO</name>
<dbReference type="InterPro" id="IPR002104">
    <property type="entry name" value="Integrase_catalytic"/>
</dbReference>
<dbReference type="SUPFAM" id="SSF56672">
    <property type="entry name" value="DNA/RNA polymerases"/>
    <property type="match status" value="1"/>
</dbReference>
<dbReference type="PROSITE" id="PS51900">
    <property type="entry name" value="CB"/>
    <property type="match status" value="1"/>
</dbReference>
<evidence type="ECO:0000259" key="3">
    <source>
        <dbReference type="PROSITE" id="PS51900"/>
    </source>
</evidence>
<dbReference type="GO" id="GO:0003677">
    <property type="term" value="F:DNA binding"/>
    <property type="evidence" value="ECO:0007669"/>
    <property type="project" value="UniProtKB-KW"/>
</dbReference>
<evidence type="ECO:0000256" key="1">
    <source>
        <dbReference type="ARBA" id="ARBA00023125"/>
    </source>
</evidence>
<feature type="domain" description="Tyr recombinase" evidence="2">
    <location>
        <begin position="348"/>
        <end position="504"/>
    </location>
</feature>
<dbReference type="SUPFAM" id="SSF56349">
    <property type="entry name" value="DNA breaking-rejoining enzymes"/>
    <property type="match status" value="1"/>
</dbReference>
<evidence type="ECO:0000313" key="4">
    <source>
        <dbReference type="EMBL" id="CAC5405573.1"/>
    </source>
</evidence>
<keyword evidence="5" id="KW-1185">Reference proteome</keyword>
<accession>A0A6J8DA55</accession>
<reference evidence="4 5" key="1">
    <citation type="submission" date="2020-06" db="EMBL/GenBank/DDBJ databases">
        <authorList>
            <person name="Li R."/>
            <person name="Bekaert M."/>
        </authorList>
    </citation>
    <scope>NUCLEOTIDE SEQUENCE [LARGE SCALE GENOMIC DNA]</scope>
    <source>
        <strain evidence="5">wild</strain>
    </source>
</reference>
<dbReference type="Proteomes" id="UP000507470">
    <property type="component" value="Unassembled WGS sequence"/>
</dbReference>
<dbReference type="OrthoDB" id="10064229at2759"/>
<sequence>MNQAMEVMGQNTDMPIQGGKEIRPFEMGPQHEGEELGAQTWQEDMVVRIEEEDIEDDILLMADSKEKLIEARDCTIFLLINLGFVINWEKSKPNPSQQVKFLGFKIDSQEMLFTLPQEKVVKIKQECHQILNLQWITVRQLAKITGKLVSTMQAIIPANLQCRYLQLLQIKSLVEGKSYGTKIQLSKGAQEELGWWINQIDQRPNPSTQFSQDPPIIDGSIPSTGPVRDLSSGSLEGIGGHTITANLSKAAAELYSKAWRPGTRASYKSAWKRWSSWCNSREINPIQTSVENIIEFLTTLFNEQKQYRSINTYRSAISRGHNLLNSMSVCKHPAIIHHMRAIFNVRTPLPRYQSSWDVDKVLSCITGWGDNSSLSMKILVQKLTMLLALTSAGRVSEIHKLNLDFMCDKGDHIIFQIPSLTKTCRPGKTKPELKFYKFEDNNLCVVECLRKYLELTEKIRDTNDRLNRNWLLLSFVKPHHPVTTSTLARWLKSVISSAGIDSAN</sequence>
<dbReference type="InterPro" id="IPR010998">
    <property type="entry name" value="Integrase_recombinase_N"/>
</dbReference>
<dbReference type="InterPro" id="IPR044068">
    <property type="entry name" value="CB"/>
</dbReference>
<dbReference type="Gene3D" id="1.10.150.130">
    <property type="match status" value="1"/>
</dbReference>
<dbReference type="PROSITE" id="PS51898">
    <property type="entry name" value="TYR_RECOMBINASE"/>
    <property type="match status" value="1"/>
</dbReference>
<dbReference type="SUPFAM" id="SSF47823">
    <property type="entry name" value="lambda integrase-like, N-terminal domain"/>
    <property type="match status" value="1"/>
</dbReference>
<evidence type="ECO:0008006" key="6">
    <source>
        <dbReference type="Google" id="ProtNLM"/>
    </source>
</evidence>
<dbReference type="GO" id="GO:0006310">
    <property type="term" value="P:DNA recombination"/>
    <property type="evidence" value="ECO:0007669"/>
    <property type="project" value="InterPro"/>
</dbReference>
<evidence type="ECO:0000259" key="2">
    <source>
        <dbReference type="PROSITE" id="PS51898"/>
    </source>
</evidence>
<protein>
    <recommendedName>
        <fullName evidence="6">Core-binding (CB) domain-containing protein</fullName>
    </recommendedName>
</protein>
<proteinExistence type="predicted"/>
<keyword evidence="1" id="KW-0238">DNA-binding</keyword>
<dbReference type="InterPro" id="IPR011010">
    <property type="entry name" value="DNA_brk_join_enz"/>
</dbReference>